<dbReference type="InterPro" id="IPR050595">
    <property type="entry name" value="Bact_response_regulator"/>
</dbReference>
<dbReference type="Pfam" id="PF00072">
    <property type="entry name" value="Response_reg"/>
    <property type="match status" value="1"/>
</dbReference>
<proteinExistence type="predicted"/>
<dbReference type="InterPro" id="IPR011006">
    <property type="entry name" value="CheY-like_superfamily"/>
</dbReference>
<dbReference type="PROSITE" id="PS50110">
    <property type="entry name" value="RESPONSE_REGULATORY"/>
    <property type="match status" value="1"/>
</dbReference>
<evidence type="ECO:0000256" key="2">
    <source>
        <dbReference type="ARBA" id="ARBA00023012"/>
    </source>
</evidence>
<evidence type="ECO:0000256" key="3">
    <source>
        <dbReference type="ARBA" id="ARBA00023015"/>
    </source>
</evidence>
<dbReference type="GO" id="GO:0003677">
    <property type="term" value="F:DNA binding"/>
    <property type="evidence" value="ECO:0007669"/>
    <property type="project" value="UniProtKB-KW"/>
</dbReference>
<dbReference type="SUPFAM" id="SSF52172">
    <property type="entry name" value="CheY-like"/>
    <property type="match status" value="1"/>
</dbReference>
<protein>
    <submittedName>
        <fullName evidence="8">Response regulator receiver domain-containing protein</fullName>
    </submittedName>
</protein>
<dbReference type="AlphaFoldDB" id="A0A1G6LXZ5"/>
<evidence type="ECO:0000259" key="7">
    <source>
        <dbReference type="PROSITE" id="PS50110"/>
    </source>
</evidence>
<sequence>MPKILVVDDNEQLSSMLKDVLESWGYTALKATEGRSCLEIARQEQPDIILLDIMLPGLSGYEVCSELKRDGRTHSIAVIMMTALEDLESRIHGYKVGADNFLVKPINYNEVKAIIQKLLKEKLYEDTLEESCNVAKAFQRFGQLLLGQPTNINAPNMVYCNKLLESLNWDWAMAQKARIAVMFPSPAELAKRTNLTVEQVISLTDGLYMGHWLQPVLRFLNAPVDNNEAFRPELERQNCLKAAELALIVNRYTSLLKEKQDRELTFSILKRESTVNHYNREVLKQLEEILRAEQILENIK</sequence>
<evidence type="ECO:0000256" key="6">
    <source>
        <dbReference type="PROSITE-ProRule" id="PRU00169"/>
    </source>
</evidence>
<dbReference type="RefSeq" id="WP_093730406.1">
    <property type="nucleotide sequence ID" value="NZ_FMYW01000008.1"/>
</dbReference>
<evidence type="ECO:0000256" key="1">
    <source>
        <dbReference type="ARBA" id="ARBA00022553"/>
    </source>
</evidence>
<dbReference type="Gene3D" id="3.40.50.2300">
    <property type="match status" value="1"/>
</dbReference>
<organism evidence="8 9">
    <name type="scientific">Succiniclasticum ruminis</name>
    <dbReference type="NCBI Taxonomy" id="40841"/>
    <lineage>
        <taxon>Bacteria</taxon>
        <taxon>Bacillati</taxon>
        <taxon>Bacillota</taxon>
        <taxon>Negativicutes</taxon>
        <taxon>Acidaminococcales</taxon>
        <taxon>Acidaminococcaceae</taxon>
        <taxon>Succiniclasticum</taxon>
    </lineage>
</organism>
<keyword evidence="5" id="KW-0804">Transcription</keyword>
<dbReference type="InterPro" id="IPR001789">
    <property type="entry name" value="Sig_transdc_resp-reg_receiver"/>
</dbReference>
<accession>A0A1G6LXZ5</accession>
<keyword evidence="9" id="KW-1185">Reference proteome</keyword>
<evidence type="ECO:0000256" key="5">
    <source>
        <dbReference type="ARBA" id="ARBA00023163"/>
    </source>
</evidence>
<dbReference type="GO" id="GO:0000160">
    <property type="term" value="P:phosphorelay signal transduction system"/>
    <property type="evidence" value="ECO:0007669"/>
    <property type="project" value="UniProtKB-KW"/>
</dbReference>
<reference evidence="9" key="1">
    <citation type="submission" date="2016-10" db="EMBL/GenBank/DDBJ databases">
        <authorList>
            <person name="Varghese N."/>
            <person name="Submissions S."/>
        </authorList>
    </citation>
    <scope>NUCLEOTIDE SEQUENCE [LARGE SCALE GENOMIC DNA]</scope>
    <source>
        <strain evidence="9">DSM 11005</strain>
    </source>
</reference>
<dbReference type="Proteomes" id="UP000198943">
    <property type="component" value="Unassembled WGS sequence"/>
</dbReference>
<keyword evidence="3" id="KW-0805">Transcription regulation</keyword>
<dbReference type="OrthoDB" id="9804747at2"/>
<feature type="modified residue" description="4-aspartylphosphate" evidence="6">
    <location>
        <position position="52"/>
    </location>
</feature>
<evidence type="ECO:0000256" key="4">
    <source>
        <dbReference type="ARBA" id="ARBA00023125"/>
    </source>
</evidence>
<keyword evidence="2" id="KW-0902">Two-component regulatory system</keyword>
<evidence type="ECO:0000313" key="8">
    <source>
        <dbReference type="EMBL" id="SDC48079.1"/>
    </source>
</evidence>
<dbReference type="FunFam" id="3.40.50.2300:FF:000001">
    <property type="entry name" value="DNA-binding response regulator PhoB"/>
    <property type="match status" value="1"/>
</dbReference>
<dbReference type="PANTHER" id="PTHR44591:SF18">
    <property type="entry name" value="REGULATORY PROTEIN"/>
    <property type="match status" value="1"/>
</dbReference>
<dbReference type="PANTHER" id="PTHR44591">
    <property type="entry name" value="STRESS RESPONSE REGULATOR PROTEIN 1"/>
    <property type="match status" value="1"/>
</dbReference>
<keyword evidence="1 6" id="KW-0597">Phosphoprotein</keyword>
<evidence type="ECO:0000313" key="9">
    <source>
        <dbReference type="Proteomes" id="UP000198943"/>
    </source>
</evidence>
<name>A0A1G6LXZ5_9FIRM</name>
<dbReference type="EMBL" id="FMYW01000008">
    <property type="protein sequence ID" value="SDC48079.1"/>
    <property type="molecule type" value="Genomic_DNA"/>
</dbReference>
<feature type="domain" description="Response regulatory" evidence="7">
    <location>
        <begin position="3"/>
        <end position="119"/>
    </location>
</feature>
<gene>
    <name evidence="8" type="ORF">SAMN04487864_10881</name>
</gene>
<keyword evidence="4" id="KW-0238">DNA-binding</keyword>
<dbReference type="SMART" id="SM00448">
    <property type="entry name" value="REC"/>
    <property type="match status" value="1"/>
</dbReference>